<dbReference type="Proteomes" id="UP001231649">
    <property type="component" value="Chromosome 16"/>
</dbReference>
<keyword evidence="2" id="KW-1185">Reference proteome</keyword>
<comment type="caution">
    <text evidence="1">The sequence shown here is derived from an EMBL/GenBank/DDBJ whole genome shotgun (WGS) entry which is preliminary data.</text>
</comment>
<reference evidence="1" key="1">
    <citation type="submission" date="2023-03" db="EMBL/GenBank/DDBJ databases">
        <title>Chromosome-level genomes of two armyworms, Mythimna separata and Mythimna loreyi, provide insights into the biosynthesis and reception of sex pheromones.</title>
        <authorList>
            <person name="Zhao H."/>
        </authorList>
    </citation>
    <scope>NUCLEOTIDE SEQUENCE</scope>
    <source>
        <strain evidence="1">BeijingLab</strain>
    </source>
</reference>
<organism evidence="1 2">
    <name type="scientific">Mythimna loreyi</name>
    <dbReference type="NCBI Taxonomy" id="667449"/>
    <lineage>
        <taxon>Eukaryota</taxon>
        <taxon>Metazoa</taxon>
        <taxon>Ecdysozoa</taxon>
        <taxon>Arthropoda</taxon>
        <taxon>Hexapoda</taxon>
        <taxon>Insecta</taxon>
        <taxon>Pterygota</taxon>
        <taxon>Neoptera</taxon>
        <taxon>Endopterygota</taxon>
        <taxon>Lepidoptera</taxon>
        <taxon>Glossata</taxon>
        <taxon>Ditrysia</taxon>
        <taxon>Noctuoidea</taxon>
        <taxon>Noctuidae</taxon>
        <taxon>Noctuinae</taxon>
        <taxon>Hadenini</taxon>
        <taxon>Mythimna</taxon>
    </lineage>
</organism>
<protein>
    <submittedName>
        <fullName evidence="1">Uncharacterized protein</fullName>
    </submittedName>
</protein>
<evidence type="ECO:0000313" key="1">
    <source>
        <dbReference type="EMBL" id="KAJ8722157.1"/>
    </source>
</evidence>
<sequence length="366" mass="40734">MKIFGIPNISFLLLFLFFEFIGSKKLTSRNFNGANKLSECRRCKVLTDSFNYWLDQTSRGKFEGGDAAWEEAKLKSYSRSEIRLVEIQEGLCSELKAHQDACYSIAEESEHVLEKWWFNKDSVSLDLYTWLCIETLQNCCPSNHYGDTCSACPQDVNNRVCSGHGRCDGEGTRKGNGTCICKKGYTGKLCDECAKSFYKTGVDSCKQCHKACDGCSGDGAAACQACNLGWQLQAGVCVDIDECSSPVCEPHQYCSNTEGSYSCNKCDSTCKTCTGEGTSNCTSCDATNVLWFGMCVDNELKQNILTSTFKRIALYIGLLIITLYIDRVSRSVASIVVLVIALLMYFSERNLRMNTLNVLWQTLYAS</sequence>
<evidence type="ECO:0000313" key="2">
    <source>
        <dbReference type="Proteomes" id="UP001231649"/>
    </source>
</evidence>
<gene>
    <name evidence="1" type="ORF">PYW08_004559</name>
</gene>
<accession>A0ACC2QPA1</accession>
<proteinExistence type="predicted"/>
<dbReference type="EMBL" id="CM056792">
    <property type="protein sequence ID" value="KAJ8722157.1"/>
    <property type="molecule type" value="Genomic_DNA"/>
</dbReference>
<name>A0ACC2QPA1_9NEOP</name>